<dbReference type="Pfam" id="PF09357">
    <property type="entry name" value="RteC"/>
    <property type="match status" value="1"/>
</dbReference>
<dbReference type="EMBL" id="QSKV01000002">
    <property type="protein sequence ID" value="RHE94489.1"/>
    <property type="molecule type" value="Genomic_DNA"/>
</dbReference>
<protein>
    <recommendedName>
        <fullName evidence="3">RteC protein</fullName>
    </recommendedName>
</protein>
<reference evidence="1 2" key="1">
    <citation type="submission" date="2018-08" db="EMBL/GenBank/DDBJ databases">
        <title>A genome reference for cultivated species of the human gut microbiota.</title>
        <authorList>
            <person name="Zou Y."/>
            <person name="Xue W."/>
            <person name="Luo G."/>
        </authorList>
    </citation>
    <scope>NUCLEOTIDE SEQUENCE [LARGE SCALE GENOMIC DNA]</scope>
    <source>
        <strain evidence="1 2">AM27-17</strain>
    </source>
</reference>
<dbReference type="Proteomes" id="UP000285650">
    <property type="component" value="Unassembled WGS sequence"/>
</dbReference>
<evidence type="ECO:0000313" key="2">
    <source>
        <dbReference type="Proteomes" id="UP000285650"/>
    </source>
</evidence>
<evidence type="ECO:0000313" key="1">
    <source>
        <dbReference type="EMBL" id="RHE94489.1"/>
    </source>
</evidence>
<sequence>MTITLCFKKRHKVMGHHIKLETYFAGLLQKVEWQIQEYEDTAMDTLTLCRLCVDYLQEILGELKAFIVSYPFASPEEEIHFFKELKPLIASKIIYYNSVYKIEVRFPSGSEEVQRDYLLSETDRISKSFQRNLAFYQYHRTKATYLDGQYFMRGKPDMQIIVDSFYYETDPQFSTSYDFKVAKILANELLEIYLTNRLHELERREQRKQVKNGFMGKILHWTGTKRALVELIYALDACGCLNKGTVDIKEIVGYFEYVFDIDLGDFYHTYMELKAKTKDRTGFLSTLKDRLLMRMREQD</sequence>
<gene>
    <name evidence="1" type="ORF">DW712_04215</name>
</gene>
<evidence type="ECO:0008006" key="3">
    <source>
        <dbReference type="Google" id="ProtNLM"/>
    </source>
</evidence>
<proteinExistence type="predicted"/>
<dbReference type="RefSeq" id="WP_032585701.1">
    <property type="nucleotide sequence ID" value="NZ_QSKV01000002.1"/>
</dbReference>
<comment type="caution">
    <text evidence="1">The sequence shown here is derived from an EMBL/GenBank/DDBJ whole genome shotgun (WGS) entry which is preliminary data.</text>
</comment>
<dbReference type="AlphaFoldDB" id="A0A414LIN2"/>
<accession>A0A414LIN2</accession>
<dbReference type="InterPro" id="IPR018534">
    <property type="entry name" value="Tet_reg_excision_RteC"/>
</dbReference>
<organism evidence="1 2">
    <name type="scientific">Bacteroides intestinalis</name>
    <dbReference type="NCBI Taxonomy" id="329854"/>
    <lineage>
        <taxon>Bacteria</taxon>
        <taxon>Pseudomonadati</taxon>
        <taxon>Bacteroidota</taxon>
        <taxon>Bacteroidia</taxon>
        <taxon>Bacteroidales</taxon>
        <taxon>Bacteroidaceae</taxon>
        <taxon>Bacteroides</taxon>
    </lineage>
</organism>
<name>A0A414LIN2_9BACE</name>